<organism evidence="1 2">
    <name type="scientific">Saccharomonospora cyanea NA-134</name>
    <dbReference type="NCBI Taxonomy" id="882082"/>
    <lineage>
        <taxon>Bacteria</taxon>
        <taxon>Bacillati</taxon>
        <taxon>Actinomycetota</taxon>
        <taxon>Actinomycetes</taxon>
        <taxon>Pseudonocardiales</taxon>
        <taxon>Pseudonocardiaceae</taxon>
        <taxon>Saccharomonospora</taxon>
    </lineage>
</organism>
<dbReference type="EMBL" id="CM001440">
    <property type="protein sequence ID" value="EHR60972.1"/>
    <property type="molecule type" value="Genomic_DNA"/>
</dbReference>
<dbReference type="STRING" id="882082.SaccyDRAFT_2080"/>
<reference evidence="1 2" key="1">
    <citation type="submission" date="2011-11" db="EMBL/GenBank/DDBJ databases">
        <title>The Noncontiguous Finished sequence of Saccharomonospora cyanea NA-134.</title>
        <authorList>
            <consortium name="US DOE Joint Genome Institute"/>
            <person name="Lucas S."/>
            <person name="Han J."/>
            <person name="Lapidus A."/>
            <person name="Cheng J.-F."/>
            <person name="Goodwin L."/>
            <person name="Pitluck S."/>
            <person name="Peters L."/>
            <person name="Ovchinnikova G."/>
            <person name="Lu M."/>
            <person name="Detter J.C."/>
            <person name="Han C."/>
            <person name="Tapia R."/>
            <person name="Land M."/>
            <person name="Hauser L."/>
            <person name="Kyrpides N."/>
            <person name="Ivanova N."/>
            <person name="Pagani I."/>
            <person name="Brambilla E.-M."/>
            <person name="Klenk H.-P."/>
            <person name="Woyke T."/>
        </authorList>
    </citation>
    <scope>NUCLEOTIDE SEQUENCE [LARGE SCALE GENOMIC DNA]</scope>
    <source>
        <strain evidence="1 2">NA-134</strain>
    </source>
</reference>
<evidence type="ECO:0000313" key="1">
    <source>
        <dbReference type="EMBL" id="EHR60972.1"/>
    </source>
</evidence>
<dbReference type="Proteomes" id="UP000002791">
    <property type="component" value="Chromosome"/>
</dbReference>
<gene>
    <name evidence="1" type="ORF">SaccyDRAFT_2080</name>
</gene>
<dbReference type="HOGENOM" id="CLU_2809861_0_0_11"/>
<sequence>MTQRFRAQPAHGNLPNPSVARLAAPVLTKWDLFEAGKVPTGDPEYTVGPQRLRGWEVAGADGSAARR</sequence>
<name>H5XLS4_9PSEU</name>
<keyword evidence="2" id="KW-1185">Reference proteome</keyword>
<evidence type="ECO:0000313" key="2">
    <source>
        <dbReference type="Proteomes" id="UP000002791"/>
    </source>
</evidence>
<dbReference type="AlphaFoldDB" id="H5XLS4"/>
<accession>H5XLS4</accession>
<proteinExistence type="predicted"/>
<protein>
    <submittedName>
        <fullName evidence="1">Uncharacterized protein</fullName>
    </submittedName>
</protein>